<organism evidence="1">
    <name type="scientific">uncultured Craurococcus sp</name>
    <dbReference type="NCBI Taxonomy" id="1135998"/>
    <lineage>
        <taxon>Bacteria</taxon>
        <taxon>Pseudomonadati</taxon>
        <taxon>Pseudomonadota</taxon>
        <taxon>Alphaproteobacteria</taxon>
        <taxon>Acetobacterales</taxon>
        <taxon>Acetobacteraceae</taxon>
        <taxon>Craurococcus</taxon>
        <taxon>environmental samples</taxon>
    </lineage>
</organism>
<dbReference type="PROSITE" id="PS00134">
    <property type="entry name" value="TRYPSIN_HIS"/>
    <property type="match status" value="1"/>
</dbReference>
<reference evidence="1" key="1">
    <citation type="submission" date="2020-02" db="EMBL/GenBank/DDBJ databases">
        <authorList>
            <person name="Meier V. D."/>
        </authorList>
    </citation>
    <scope>NUCLEOTIDE SEQUENCE</scope>
    <source>
        <strain evidence="1">AVDCRST_MAG27</strain>
    </source>
</reference>
<dbReference type="InterPro" id="IPR009003">
    <property type="entry name" value="Peptidase_S1_PA"/>
</dbReference>
<evidence type="ECO:0008006" key="2">
    <source>
        <dbReference type="Google" id="ProtNLM"/>
    </source>
</evidence>
<dbReference type="EMBL" id="CADCTD010000093">
    <property type="protein sequence ID" value="CAA9255199.1"/>
    <property type="molecule type" value="Genomic_DNA"/>
</dbReference>
<dbReference type="AlphaFoldDB" id="A0A6J4IL11"/>
<dbReference type="Gene3D" id="2.40.10.10">
    <property type="entry name" value="Trypsin-like serine proteases"/>
    <property type="match status" value="1"/>
</dbReference>
<proteinExistence type="predicted"/>
<protein>
    <recommendedName>
        <fullName evidence="2">Serine protease</fullName>
    </recommendedName>
</protein>
<dbReference type="InterPro" id="IPR018114">
    <property type="entry name" value="TRYPSIN_HIS"/>
</dbReference>
<evidence type="ECO:0000313" key="1">
    <source>
        <dbReference type="EMBL" id="CAA9255199.1"/>
    </source>
</evidence>
<accession>A0A6J4IL11</accession>
<name>A0A6J4IL11_9PROT</name>
<sequence length="172" mass="17361">MLTAAHCLVAPRSRAFVQPGTIHVLLGYDRGKARGHARAVAYRTGPGFDPAKGGPAPADWAILTLDAALGTPGGILPLLAAPPAPRTPLMLGGYQQDRPEVILADHDCRLLGFSAAGPGAMLLHDCAGTRGSSGAPVLARGPDGGWAIAGIASRVAASVALGAAVPAWTIRP</sequence>
<dbReference type="GO" id="GO:0004252">
    <property type="term" value="F:serine-type endopeptidase activity"/>
    <property type="evidence" value="ECO:0007669"/>
    <property type="project" value="InterPro"/>
</dbReference>
<dbReference type="SUPFAM" id="SSF50494">
    <property type="entry name" value="Trypsin-like serine proteases"/>
    <property type="match status" value="1"/>
</dbReference>
<dbReference type="InterPro" id="IPR043504">
    <property type="entry name" value="Peptidase_S1_PA_chymotrypsin"/>
</dbReference>
<dbReference type="GO" id="GO:0006508">
    <property type="term" value="P:proteolysis"/>
    <property type="evidence" value="ECO:0007669"/>
    <property type="project" value="InterPro"/>
</dbReference>
<gene>
    <name evidence="1" type="ORF">AVDCRST_MAG27-2785</name>
</gene>